<keyword evidence="6 9" id="KW-0822">Tryptophan biosynthesis</keyword>
<dbReference type="CDD" id="cd00405">
    <property type="entry name" value="PRAI"/>
    <property type="match status" value="1"/>
</dbReference>
<dbReference type="HAMAP" id="MF_00135">
    <property type="entry name" value="PRAI"/>
    <property type="match status" value="1"/>
</dbReference>
<dbReference type="InterPro" id="IPR011060">
    <property type="entry name" value="RibuloseP-bd_barrel"/>
</dbReference>
<accession>A0ABV2MZA2</accession>
<evidence type="ECO:0000256" key="5">
    <source>
        <dbReference type="ARBA" id="ARBA00022605"/>
    </source>
</evidence>
<dbReference type="EC" id="5.3.1.24" evidence="3 9"/>
<dbReference type="GO" id="GO:0004640">
    <property type="term" value="F:phosphoribosylanthranilate isomerase activity"/>
    <property type="evidence" value="ECO:0007669"/>
    <property type="project" value="UniProtKB-EC"/>
</dbReference>
<dbReference type="Proteomes" id="UP001549076">
    <property type="component" value="Unassembled WGS sequence"/>
</dbReference>
<gene>
    <name evidence="9" type="primary">trpF</name>
    <name evidence="11" type="ORF">ABID37_002340</name>
</gene>
<evidence type="ECO:0000256" key="8">
    <source>
        <dbReference type="ARBA" id="ARBA00023235"/>
    </source>
</evidence>
<protein>
    <recommendedName>
        <fullName evidence="4 9">N-(5'-phosphoribosyl)anthranilate isomerase</fullName>
        <shortName evidence="9">PRAI</shortName>
        <ecNumber evidence="3 9">5.3.1.24</ecNumber>
    </recommendedName>
</protein>
<keyword evidence="7 9" id="KW-0057">Aromatic amino acid biosynthesis</keyword>
<dbReference type="EMBL" id="JBEPML010000007">
    <property type="protein sequence ID" value="MET3792125.1"/>
    <property type="molecule type" value="Genomic_DNA"/>
</dbReference>
<evidence type="ECO:0000256" key="3">
    <source>
        <dbReference type="ARBA" id="ARBA00012572"/>
    </source>
</evidence>
<dbReference type="InterPro" id="IPR044643">
    <property type="entry name" value="TrpF_fam"/>
</dbReference>
<dbReference type="NCBIfam" id="NF002295">
    <property type="entry name" value="PRK01222.1-1"/>
    <property type="match status" value="1"/>
</dbReference>
<evidence type="ECO:0000256" key="1">
    <source>
        <dbReference type="ARBA" id="ARBA00001164"/>
    </source>
</evidence>
<keyword evidence="8 9" id="KW-0413">Isomerase</keyword>
<evidence type="ECO:0000313" key="11">
    <source>
        <dbReference type="EMBL" id="MET3792125.1"/>
    </source>
</evidence>
<evidence type="ECO:0000256" key="6">
    <source>
        <dbReference type="ARBA" id="ARBA00022822"/>
    </source>
</evidence>
<sequence length="219" mass="22599">MALDIKICGLKTEAALASAIDGGASHVGFIFFPKSPRYVTPQEAGVLRARASGKAKAVAVIVDADDAFLDAIVAAMEPDMLQLHGAESPERVAVVKARYGLPVMKALAVQEAADLARVAPYRGIADRFLFDARPPAGSELPGGNGVRFDWTILAGLDAGVDYMLSGGLDAANIGDALRLANPPGIDISSGVESAPGVKDAALIEAFFKAVAAARNDRAA</sequence>
<dbReference type="Gene3D" id="3.20.20.70">
    <property type="entry name" value="Aldolase class I"/>
    <property type="match status" value="1"/>
</dbReference>
<organism evidence="11 12">
    <name type="scientific">Aquamicrobium terrae</name>
    <dbReference type="NCBI Taxonomy" id="1324945"/>
    <lineage>
        <taxon>Bacteria</taxon>
        <taxon>Pseudomonadati</taxon>
        <taxon>Pseudomonadota</taxon>
        <taxon>Alphaproteobacteria</taxon>
        <taxon>Hyphomicrobiales</taxon>
        <taxon>Phyllobacteriaceae</taxon>
        <taxon>Aquamicrobium</taxon>
    </lineage>
</organism>
<dbReference type="PANTHER" id="PTHR42894:SF1">
    <property type="entry name" value="N-(5'-PHOSPHORIBOSYL)ANTHRANILATE ISOMERASE"/>
    <property type="match status" value="1"/>
</dbReference>
<keyword evidence="12" id="KW-1185">Reference proteome</keyword>
<name>A0ABV2MZA2_9HYPH</name>
<dbReference type="Pfam" id="PF00697">
    <property type="entry name" value="PRAI"/>
    <property type="match status" value="1"/>
</dbReference>
<dbReference type="InterPro" id="IPR013785">
    <property type="entry name" value="Aldolase_TIM"/>
</dbReference>
<comment type="caution">
    <text evidence="11">The sequence shown here is derived from an EMBL/GenBank/DDBJ whole genome shotgun (WGS) entry which is preliminary data.</text>
</comment>
<dbReference type="SUPFAM" id="SSF51366">
    <property type="entry name" value="Ribulose-phoshate binding barrel"/>
    <property type="match status" value="1"/>
</dbReference>
<evidence type="ECO:0000256" key="4">
    <source>
        <dbReference type="ARBA" id="ARBA00022272"/>
    </source>
</evidence>
<evidence type="ECO:0000256" key="7">
    <source>
        <dbReference type="ARBA" id="ARBA00023141"/>
    </source>
</evidence>
<reference evidence="11 12" key="1">
    <citation type="submission" date="2024-06" db="EMBL/GenBank/DDBJ databases">
        <title>Genomic Encyclopedia of Type Strains, Phase IV (KMG-IV): sequencing the most valuable type-strain genomes for metagenomic binning, comparative biology and taxonomic classification.</title>
        <authorList>
            <person name="Goeker M."/>
        </authorList>
    </citation>
    <scope>NUCLEOTIDE SEQUENCE [LARGE SCALE GENOMIC DNA]</scope>
    <source>
        <strain evidence="11 12">DSM 27865</strain>
    </source>
</reference>
<comment type="pathway">
    <text evidence="2 9">Amino-acid biosynthesis; L-tryptophan biosynthesis; L-tryptophan from chorismate: step 3/5.</text>
</comment>
<proteinExistence type="inferred from homology"/>
<evidence type="ECO:0000256" key="9">
    <source>
        <dbReference type="HAMAP-Rule" id="MF_00135"/>
    </source>
</evidence>
<evidence type="ECO:0000259" key="10">
    <source>
        <dbReference type="Pfam" id="PF00697"/>
    </source>
</evidence>
<feature type="domain" description="N-(5'phosphoribosyl) anthranilate isomerase (PRAI)" evidence="10">
    <location>
        <begin position="5"/>
        <end position="208"/>
    </location>
</feature>
<evidence type="ECO:0000313" key="12">
    <source>
        <dbReference type="Proteomes" id="UP001549076"/>
    </source>
</evidence>
<comment type="catalytic activity">
    <reaction evidence="1 9">
        <text>N-(5-phospho-beta-D-ribosyl)anthranilate = 1-(2-carboxyphenylamino)-1-deoxy-D-ribulose 5-phosphate</text>
        <dbReference type="Rhea" id="RHEA:21540"/>
        <dbReference type="ChEBI" id="CHEBI:18277"/>
        <dbReference type="ChEBI" id="CHEBI:58613"/>
        <dbReference type="EC" id="5.3.1.24"/>
    </reaction>
</comment>
<dbReference type="InterPro" id="IPR001240">
    <property type="entry name" value="PRAI_dom"/>
</dbReference>
<comment type="similarity">
    <text evidence="9">Belongs to the TrpF family.</text>
</comment>
<keyword evidence="5 9" id="KW-0028">Amino-acid biosynthesis</keyword>
<dbReference type="PANTHER" id="PTHR42894">
    <property type="entry name" value="N-(5'-PHOSPHORIBOSYL)ANTHRANILATE ISOMERASE"/>
    <property type="match status" value="1"/>
</dbReference>
<dbReference type="RefSeq" id="WP_354194846.1">
    <property type="nucleotide sequence ID" value="NZ_JBEPML010000007.1"/>
</dbReference>
<evidence type="ECO:0000256" key="2">
    <source>
        <dbReference type="ARBA" id="ARBA00004664"/>
    </source>
</evidence>